<organism evidence="4 5">
    <name type="scientific">Coccomyxa viridis</name>
    <dbReference type="NCBI Taxonomy" id="1274662"/>
    <lineage>
        <taxon>Eukaryota</taxon>
        <taxon>Viridiplantae</taxon>
        <taxon>Chlorophyta</taxon>
        <taxon>core chlorophytes</taxon>
        <taxon>Trebouxiophyceae</taxon>
        <taxon>Trebouxiophyceae incertae sedis</taxon>
        <taxon>Coccomyxaceae</taxon>
        <taxon>Coccomyxa</taxon>
    </lineage>
</organism>
<dbReference type="CDD" id="cd11660">
    <property type="entry name" value="SANT_TRF"/>
    <property type="match status" value="1"/>
</dbReference>
<evidence type="ECO:0000259" key="3">
    <source>
        <dbReference type="PROSITE" id="PS51294"/>
    </source>
</evidence>
<name>A0ABP1GC26_9CHLO</name>
<dbReference type="SMART" id="SM00717">
    <property type="entry name" value="SANT"/>
    <property type="match status" value="1"/>
</dbReference>
<feature type="compositionally biased region" description="Low complexity" evidence="1">
    <location>
        <begin position="313"/>
        <end position="323"/>
    </location>
</feature>
<gene>
    <name evidence="4" type="primary">g10301</name>
    <name evidence="4" type="ORF">VP750_LOCUS9259</name>
</gene>
<reference evidence="4 5" key="1">
    <citation type="submission" date="2024-06" db="EMBL/GenBank/DDBJ databases">
        <authorList>
            <person name="Kraege A."/>
            <person name="Thomma B."/>
        </authorList>
    </citation>
    <scope>NUCLEOTIDE SEQUENCE [LARGE SCALE GENOMIC DNA]</scope>
</reference>
<dbReference type="InterPro" id="IPR017930">
    <property type="entry name" value="Myb_dom"/>
</dbReference>
<dbReference type="PROSITE" id="PS51294">
    <property type="entry name" value="HTH_MYB"/>
    <property type="match status" value="1"/>
</dbReference>
<sequence>MKTRARSSNEDKLVSLTPKGNVDKVKKKALVLEDSETSGDLWEPQSRTRNAAASSPTKPTPKGTMMEVGTGKRLRSKGTAGPATADKAAEAQPAAEEKQAPQQPKAAGKNKPGRPPGRLNKPAASKAAEQPVVPHPEQAEASLEAFTKEQHEKRKRAEDALVREAERSGRFVDLAVHSFNAALPPSRLIVPEGVSVNFVRRQIQYRVEEHGGDLSADAIELQLKDNHRQMVTAASFNSLGREMTISDYGLVPGPPGAQHHIWAIFVDDSAARIQRAATARILQPTGASNVARSPPPPSVVAYEAALSPTRGALSVPSAAASPLQEQARQEAAVRRDQEMQDAPATSPSPNRKRKPHNTRWSAEETELLIESVIVRGTGSWADILAQHRANFHPSRSSVDLKDKWRNLVKAAQKPAEAEIRTQFLTREQVVKILEFLHQDDE</sequence>
<evidence type="ECO:0000256" key="1">
    <source>
        <dbReference type="SAM" id="MobiDB-lite"/>
    </source>
</evidence>
<dbReference type="InterPro" id="IPR001005">
    <property type="entry name" value="SANT/Myb"/>
</dbReference>
<dbReference type="Gene3D" id="1.10.246.220">
    <property type="match status" value="1"/>
</dbReference>
<evidence type="ECO:0000313" key="4">
    <source>
        <dbReference type="EMBL" id="CAL5227353.1"/>
    </source>
</evidence>
<protein>
    <submittedName>
        <fullName evidence="4">G10301 protein</fullName>
    </submittedName>
</protein>
<feature type="region of interest" description="Disordered" evidence="1">
    <location>
        <begin position="313"/>
        <end position="359"/>
    </location>
</feature>
<evidence type="ECO:0000313" key="5">
    <source>
        <dbReference type="Proteomes" id="UP001497392"/>
    </source>
</evidence>
<feature type="compositionally biased region" description="Low complexity" evidence="1">
    <location>
        <begin position="90"/>
        <end position="107"/>
    </location>
</feature>
<accession>A0ABP1GC26</accession>
<dbReference type="EMBL" id="CAXHTA020000017">
    <property type="protein sequence ID" value="CAL5227353.1"/>
    <property type="molecule type" value="Genomic_DNA"/>
</dbReference>
<evidence type="ECO:0000259" key="2">
    <source>
        <dbReference type="PROSITE" id="PS50090"/>
    </source>
</evidence>
<dbReference type="PANTHER" id="PTHR47122:SF4">
    <property type="entry name" value="TRF-LIKE 3"/>
    <property type="match status" value="1"/>
</dbReference>
<feature type="region of interest" description="Disordered" evidence="1">
    <location>
        <begin position="1"/>
        <end position="138"/>
    </location>
</feature>
<keyword evidence="5" id="KW-1185">Reference proteome</keyword>
<comment type="caution">
    <text evidence="4">The sequence shown here is derived from an EMBL/GenBank/DDBJ whole genome shotgun (WGS) entry which is preliminary data.</text>
</comment>
<feature type="compositionally biased region" description="Basic and acidic residues" evidence="1">
    <location>
        <begin position="327"/>
        <end position="338"/>
    </location>
</feature>
<dbReference type="Pfam" id="PF00249">
    <property type="entry name" value="Myb_DNA-binding"/>
    <property type="match status" value="1"/>
</dbReference>
<feature type="compositionally biased region" description="Polar residues" evidence="1">
    <location>
        <begin position="45"/>
        <end position="57"/>
    </location>
</feature>
<dbReference type="PROSITE" id="PS50090">
    <property type="entry name" value="MYB_LIKE"/>
    <property type="match status" value="1"/>
</dbReference>
<dbReference type="SUPFAM" id="SSF46689">
    <property type="entry name" value="Homeodomain-like"/>
    <property type="match status" value="1"/>
</dbReference>
<dbReference type="InterPro" id="IPR009057">
    <property type="entry name" value="Homeodomain-like_sf"/>
</dbReference>
<feature type="domain" description="HTH myb-type" evidence="3">
    <location>
        <begin position="348"/>
        <end position="412"/>
    </location>
</feature>
<feature type="domain" description="Myb-like" evidence="2">
    <location>
        <begin position="352"/>
        <end position="408"/>
    </location>
</feature>
<proteinExistence type="predicted"/>
<dbReference type="PANTHER" id="PTHR47122">
    <property type="entry name" value="MYB-LIKE DNA-BINDING DOMAIN CONTAINING PROTEIN, EXPRESSED"/>
    <property type="match status" value="1"/>
</dbReference>
<dbReference type="Proteomes" id="UP001497392">
    <property type="component" value="Unassembled WGS sequence"/>
</dbReference>